<dbReference type="PANTHER" id="PTHR14741">
    <property type="entry name" value="S-ADENOSYLMETHIONINE-DEPENDENT METHYLTRANSFERASE RELATED"/>
    <property type="match status" value="1"/>
</dbReference>
<dbReference type="Proteomes" id="UP000054558">
    <property type="component" value="Unassembled WGS sequence"/>
</dbReference>
<feature type="compositionally biased region" description="Low complexity" evidence="23">
    <location>
        <begin position="120"/>
        <end position="140"/>
    </location>
</feature>
<protein>
    <recommendedName>
        <fullName evidence="4">Trimethylguanosine synthase</fullName>
    </recommendedName>
    <alternativeName>
        <fullName evidence="18">Cap-specific guanine-N(2) methyltransferase</fullName>
    </alternativeName>
    <alternativeName>
        <fullName evidence="21">Nuclear receptor coactivator 6-interacting protein</fullName>
    </alternativeName>
    <alternativeName>
        <fullName evidence="22">PRIP-interacting protein with methyltransferase motif</fullName>
    </alternativeName>
</protein>
<dbReference type="STRING" id="105231.A0A1Y1IML3"/>
<dbReference type="InterPro" id="IPR029063">
    <property type="entry name" value="SAM-dependent_MTases_sf"/>
</dbReference>
<proteinExistence type="inferred from homology"/>
<dbReference type="AlphaFoldDB" id="A0A1Y1IML3"/>
<dbReference type="Gene3D" id="3.40.50.150">
    <property type="entry name" value="Vaccinia Virus protein VP39"/>
    <property type="match status" value="1"/>
</dbReference>
<keyword evidence="26" id="KW-1185">Reference proteome</keyword>
<dbReference type="GO" id="GO:0036261">
    <property type="term" value="P:7-methylguanosine cap hypermethylation"/>
    <property type="evidence" value="ECO:0000318"/>
    <property type="project" value="GO_Central"/>
</dbReference>
<evidence type="ECO:0000256" key="12">
    <source>
        <dbReference type="ARBA" id="ARBA00023242"/>
    </source>
</evidence>
<organism evidence="25 26">
    <name type="scientific">Klebsormidium nitens</name>
    <name type="common">Green alga</name>
    <name type="synonym">Ulothrix nitens</name>
    <dbReference type="NCBI Taxonomy" id="105231"/>
    <lineage>
        <taxon>Eukaryota</taxon>
        <taxon>Viridiplantae</taxon>
        <taxon>Streptophyta</taxon>
        <taxon>Klebsormidiophyceae</taxon>
        <taxon>Klebsormidiales</taxon>
        <taxon>Klebsormidiaceae</taxon>
        <taxon>Klebsormidium</taxon>
    </lineage>
</organism>
<evidence type="ECO:0000256" key="9">
    <source>
        <dbReference type="ARBA" id="ARBA00022691"/>
    </source>
</evidence>
<dbReference type="OrthoDB" id="194443at2759"/>
<feature type="region of interest" description="Disordered" evidence="23">
    <location>
        <begin position="436"/>
        <end position="496"/>
    </location>
</feature>
<dbReference type="Pfam" id="PF09445">
    <property type="entry name" value="Methyltransf_15"/>
    <property type="match status" value="1"/>
</dbReference>
<comment type="function">
    <text evidence="19">Catalyzes the 2 serial methylation steps for the conversion of the 7-monomethylguanosine (m(7)G) caps of snRNAs and snoRNAs to a 2,2,7-trimethylguanosine (m(2,2,7)G) cap structure. The enzyme is specific for guanine, and N7 methylation must precede N2 methylation. Hypermethylation of the m7G cap of U snRNAs leads to their concentration in nuclear foci, their colocalization with coilin and the formation of canonical Cajal bodies (CBs). Plays a role in transcriptional regulation.</text>
</comment>
<dbReference type="CDD" id="cd00201">
    <property type="entry name" value="WW"/>
    <property type="match status" value="1"/>
</dbReference>
<feature type="region of interest" description="Disordered" evidence="23">
    <location>
        <begin position="354"/>
        <end position="376"/>
    </location>
</feature>
<comment type="catalytic activity">
    <reaction evidence="14">
        <text>a 5'-end (N(2),N(7)-dimethyl 5'-triphosphoguanosine)-ribonucleoside in snoRNA + S-adenosyl-L-methionine = a 5'-end (N(2),N(2),N(7)-trimethyl 5'-triphosphoguanosine)-ribonucleoside in snoRNA + S-adenosyl-L-homocysteine + H(+)</text>
        <dbReference type="Rhea" id="RHEA:78507"/>
        <dbReference type="Rhea" id="RHEA-COMP:19088"/>
        <dbReference type="Rhea" id="RHEA-COMP:19090"/>
        <dbReference type="ChEBI" id="CHEBI:15378"/>
        <dbReference type="ChEBI" id="CHEBI:57856"/>
        <dbReference type="ChEBI" id="CHEBI:59789"/>
        <dbReference type="ChEBI" id="CHEBI:167623"/>
        <dbReference type="ChEBI" id="CHEBI:172880"/>
    </reaction>
    <physiologicalReaction direction="left-to-right" evidence="14">
        <dbReference type="Rhea" id="RHEA:78508"/>
    </physiologicalReaction>
</comment>
<keyword evidence="8" id="KW-0808">Transferase</keyword>
<evidence type="ECO:0000313" key="26">
    <source>
        <dbReference type="Proteomes" id="UP000054558"/>
    </source>
</evidence>
<comment type="similarity">
    <text evidence="13">Belongs to the methyltransferase superfamily. Trimethylguanosine synthase family.</text>
</comment>
<dbReference type="CDD" id="cd02440">
    <property type="entry name" value="AdoMet_MTases"/>
    <property type="match status" value="1"/>
</dbReference>
<comment type="catalytic activity">
    <reaction evidence="15">
        <text>a 5'-end (N(7)-methyl 5'-triphosphoguanosine)-ribonucleoside in snoRNA + S-adenosyl-L-methionine = a 5'-end (N(2),N(7)-dimethyl 5'-triphosphoguanosine)-ribonucleoside in snoRNA + S-adenosyl-L-homocysteine + H(+)</text>
        <dbReference type="Rhea" id="RHEA:78475"/>
        <dbReference type="Rhea" id="RHEA-COMP:19086"/>
        <dbReference type="Rhea" id="RHEA-COMP:19088"/>
        <dbReference type="ChEBI" id="CHEBI:15378"/>
        <dbReference type="ChEBI" id="CHEBI:57856"/>
        <dbReference type="ChEBI" id="CHEBI:59789"/>
        <dbReference type="ChEBI" id="CHEBI:156461"/>
        <dbReference type="ChEBI" id="CHEBI:172880"/>
    </reaction>
    <physiologicalReaction direction="left-to-right" evidence="15">
        <dbReference type="Rhea" id="RHEA:78476"/>
    </physiologicalReaction>
</comment>
<evidence type="ECO:0000256" key="8">
    <source>
        <dbReference type="ARBA" id="ARBA00022679"/>
    </source>
</evidence>
<evidence type="ECO:0000256" key="23">
    <source>
        <dbReference type="SAM" id="MobiDB-lite"/>
    </source>
</evidence>
<dbReference type="SUPFAM" id="SSF53335">
    <property type="entry name" value="S-adenosyl-L-methionine-dependent methyltransferases"/>
    <property type="match status" value="1"/>
</dbReference>
<evidence type="ECO:0000256" key="13">
    <source>
        <dbReference type="ARBA" id="ARBA00025783"/>
    </source>
</evidence>
<dbReference type="GO" id="GO:0015030">
    <property type="term" value="C:Cajal body"/>
    <property type="evidence" value="ECO:0007669"/>
    <property type="project" value="UniProtKB-SubCell"/>
</dbReference>
<keyword evidence="9" id="KW-0949">S-adenosyl-L-methionine</keyword>
<keyword evidence="12" id="KW-0539">Nucleus</keyword>
<evidence type="ECO:0000256" key="17">
    <source>
        <dbReference type="ARBA" id="ARBA00049075"/>
    </source>
</evidence>
<evidence type="ECO:0000256" key="3">
    <source>
        <dbReference type="ARBA" id="ARBA00004604"/>
    </source>
</evidence>
<name>A0A1Y1IML3_KLENI</name>
<evidence type="ECO:0000256" key="6">
    <source>
        <dbReference type="ARBA" id="ARBA00022553"/>
    </source>
</evidence>
<reference evidence="25 26" key="1">
    <citation type="journal article" date="2014" name="Nat. Commun.">
        <title>Klebsormidium flaccidum genome reveals primary factors for plant terrestrial adaptation.</title>
        <authorList>
            <person name="Hori K."/>
            <person name="Maruyama F."/>
            <person name="Fujisawa T."/>
            <person name="Togashi T."/>
            <person name="Yamamoto N."/>
            <person name="Seo M."/>
            <person name="Sato S."/>
            <person name="Yamada T."/>
            <person name="Mori H."/>
            <person name="Tajima N."/>
            <person name="Moriyama T."/>
            <person name="Ikeuchi M."/>
            <person name="Watanabe M."/>
            <person name="Wada H."/>
            <person name="Kobayashi K."/>
            <person name="Saito M."/>
            <person name="Masuda T."/>
            <person name="Sasaki-Sekimoto Y."/>
            <person name="Mashiguchi K."/>
            <person name="Awai K."/>
            <person name="Shimojima M."/>
            <person name="Masuda S."/>
            <person name="Iwai M."/>
            <person name="Nobusawa T."/>
            <person name="Narise T."/>
            <person name="Kondo S."/>
            <person name="Saito H."/>
            <person name="Sato R."/>
            <person name="Murakawa M."/>
            <person name="Ihara Y."/>
            <person name="Oshima-Yamada Y."/>
            <person name="Ohtaka K."/>
            <person name="Satoh M."/>
            <person name="Sonobe K."/>
            <person name="Ishii M."/>
            <person name="Ohtani R."/>
            <person name="Kanamori-Sato M."/>
            <person name="Honoki R."/>
            <person name="Miyazaki D."/>
            <person name="Mochizuki H."/>
            <person name="Umetsu J."/>
            <person name="Higashi K."/>
            <person name="Shibata D."/>
            <person name="Kamiya Y."/>
            <person name="Sato N."/>
            <person name="Nakamura Y."/>
            <person name="Tabata S."/>
            <person name="Ida S."/>
            <person name="Kurokawa K."/>
            <person name="Ohta H."/>
        </authorList>
    </citation>
    <scope>NUCLEOTIDE SEQUENCE [LARGE SCALE GENOMIC DNA]</scope>
    <source>
        <strain evidence="25 26">NIES-2285</strain>
    </source>
</reference>
<evidence type="ECO:0000256" key="22">
    <source>
        <dbReference type="ARBA" id="ARBA00081504"/>
    </source>
</evidence>
<evidence type="ECO:0000256" key="4">
    <source>
        <dbReference type="ARBA" id="ARBA00018517"/>
    </source>
</evidence>
<dbReference type="GO" id="GO:0005634">
    <property type="term" value="C:nucleus"/>
    <property type="evidence" value="ECO:0000318"/>
    <property type="project" value="GO_Central"/>
</dbReference>
<dbReference type="PANTHER" id="PTHR14741:SF32">
    <property type="entry name" value="TRIMETHYLGUANOSINE SYNTHASE"/>
    <property type="match status" value="1"/>
</dbReference>
<gene>
    <name evidence="25" type="ORF">KFL_009090040</name>
</gene>
<keyword evidence="7" id="KW-0489">Methyltransferase</keyword>
<dbReference type="GO" id="GO:0071164">
    <property type="term" value="F:RNA cap trimethylguanosine synthase activity"/>
    <property type="evidence" value="ECO:0000318"/>
    <property type="project" value="GO_Central"/>
</dbReference>
<dbReference type="GO" id="GO:0005737">
    <property type="term" value="C:cytoplasm"/>
    <property type="evidence" value="ECO:0007669"/>
    <property type="project" value="UniProtKB-SubCell"/>
</dbReference>
<evidence type="ECO:0000256" key="19">
    <source>
        <dbReference type="ARBA" id="ARBA00057179"/>
    </source>
</evidence>
<dbReference type="InterPro" id="IPR001202">
    <property type="entry name" value="WW_dom"/>
</dbReference>
<dbReference type="PROSITE" id="PS01159">
    <property type="entry name" value="WW_DOMAIN_1"/>
    <property type="match status" value="1"/>
</dbReference>
<feature type="region of interest" description="Disordered" evidence="23">
    <location>
        <begin position="93"/>
        <end position="160"/>
    </location>
</feature>
<feature type="compositionally biased region" description="Basic and acidic residues" evidence="23">
    <location>
        <begin position="451"/>
        <end position="461"/>
    </location>
</feature>
<keyword evidence="5" id="KW-0963">Cytoplasm</keyword>
<keyword evidence="10" id="KW-0805">Transcription regulation</keyword>
<dbReference type="Gene3D" id="2.20.70.10">
    <property type="match status" value="1"/>
</dbReference>
<dbReference type="EMBL" id="DF237858">
    <property type="protein sequence ID" value="GAQ92044.1"/>
    <property type="molecule type" value="Genomic_DNA"/>
</dbReference>
<evidence type="ECO:0000256" key="18">
    <source>
        <dbReference type="ARBA" id="ARBA00049790"/>
    </source>
</evidence>
<dbReference type="InterPro" id="IPR019012">
    <property type="entry name" value="RNA_cap_Gua-N2-MeTrfase"/>
</dbReference>
<feature type="domain" description="WW" evidence="24">
    <location>
        <begin position="155"/>
        <end position="189"/>
    </location>
</feature>
<evidence type="ECO:0000256" key="20">
    <source>
        <dbReference type="ARBA" id="ARBA00064494"/>
    </source>
</evidence>
<evidence type="ECO:0000256" key="2">
    <source>
        <dbReference type="ARBA" id="ARBA00004496"/>
    </source>
</evidence>
<feature type="compositionally biased region" description="Polar residues" evidence="23">
    <location>
        <begin position="260"/>
        <end position="273"/>
    </location>
</feature>
<evidence type="ECO:0000256" key="15">
    <source>
        <dbReference type="ARBA" id="ARBA00048740"/>
    </source>
</evidence>
<evidence type="ECO:0000256" key="10">
    <source>
        <dbReference type="ARBA" id="ARBA00023015"/>
    </source>
</evidence>
<evidence type="ECO:0000256" key="21">
    <source>
        <dbReference type="ARBA" id="ARBA00079339"/>
    </source>
</evidence>
<feature type="compositionally biased region" description="Basic residues" evidence="23">
    <location>
        <begin position="103"/>
        <end position="116"/>
    </location>
</feature>
<accession>A0A1Y1IML3</accession>
<keyword evidence="6" id="KW-0597">Phosphoprotein</keyword>
<comment type="subunit">
    <text evidence="20">May form homooligomers. Interacts with CREBBP/CBP, EED/WAIT1, EP300/P300, NCOA6/PRIP, PPARBP/PBP and SMN.</text>
</comment>
<feature type="region of interest" description="Disordered" evidence="23">
    <location>
        <begin position="34"/>
        <end position="76"/>
    </location>
</feature>
<comment type="catalytic activity">
    <reaction evidence="16">
        <text>a 5'-end (N(2),N(7)-dimethyl 5'-triphosphoguanosine)-ribonucleoside in snRNA + S-adenosyl-L-methionine = a 5'-end (N(2),N(2),N(7)-trimethyl 5'-triphosphoguanosine)-ribonucleoside in snRNA + S-adenosyl-L-homocysteine + H(+)</text>
        <dbReference type="Rhea" id="RHEA:78479"/>
        <dbReference type="Rhea" id="RHEA-COMP:19087"/>
        <dbReference type="Rhea" id="RHEA-COMP:19089"/>
        <dbReference type="ChEBI" id="CHEBI:15378"/>
        <dbReference type="ChEBI" id="CHEBI:57856"/>
        <dbReference type="ChEBI" id="CHEBI:59789"/>
        <dbReference type="ChEBI" id="CHEBI:167623"/>
        <dbReference type="ChEBI" id="CHEBI:172880"/>
    </reaction>
    <physiologicalReaction direction="left-to-right" evidence="16">
        <dbReference type="Rhea" id="RHEA:78480"/>
    </physiologicalReaction>
</comment>
<evidence type="ECO:0000256" key="16">
    <source>
        <dbReference type="ARBA" id="ARBA00048763"/>
    </source>
</evidence>
<sequence>MPMEERSAPAAPCFFTRVDLSDELGQRLMRLQKRRENRRESKGEAVSEWWDEGDFTVGNDGVSSQAEEEEEKEEFVLAPAEQELAAQMAAMGLPTNLGGGMKKQARTSKTKRRRDAKKIALSTPLAAAPSPAPSKLANPLQASDTTSFPEPVARTSDGSPWQPVWDSEYGAFYWCNTETLESQWEVPDGLETYAAALYAFERQEGSDAAVEPVEGVEINERPGLQDARGGNLEAPLIGGLFGVVRERSEGKVFNECSVHQPGSLNGGSRSNEGQGRDEANEVAGNGGSKNRHGTGPGGMRSRLEERSPAEGLSGNLKSFESIAGATRQETRPAVQSFELRGRPRPCGTHIRFGDESDASASMSENGAIENGSLGSKPVLRSDVKEEAIDMMEVDDPMDVDSYGGVEKRGRSWINRSEIGGAPVRVVGENEKGRALGKGGVLDNGKHSVPALERKSDVRGESAADVSEAVRQDVTAAQKATTADPEETTDVGRNGSSVFTDNAAVWKGESNASMEAVAEKRATGAFEGGALLRLETGGAVLDEKRATVLGDSLLEAARERLHKGTEPTADFAAESNGTYGTHAQATVVDGLIREAGPAVKMNATIVAEATANTEGTVEGEAASQLDAEGSDAPASLTIRRNSLDGLKAAQVEKLTSSATPPLTSPEPSMVERKGSTYRVTSLPEPEASVLLKSEGARTTASVLTSAPAPRADVGAGGDAGGAVLVASASGREKPADVGQKYWFQRYRLFSKFDQGVRLDPEGWYSVTPEAIAVHHAKRCARRVVIDAFAGVGGNAIQMATTADWVIAVDLDPGRLALAEHNAGVYGVRDKIEFVAGDFLRLAPTLRADALFLSPPWGGPEYSLVETYDLDTMLEPVSGVELFKAALQVTSNIALFLPRNVDVKQLQELAWLASPPLPCEIESNYLCGKLKCITAYYGDLVVPPSQDR</sequence>
<comment type="catalytic activity">
    <reaction evidence="17">
        <text>a 5'-end (N(7)-methyl 5'-triphosphoguanosine)-ribonucleoside in snRNA + S-adenosyl-L-methionine = a 5'-end (N(2),N(7)-dimethyl 5'-triphosphoguanosine)-ribonucleoside in snRNA + S-adenosyl-L-homocysteine + H(+)</text>
        <dbReference type="Rhea" id="RHEA:78471"/>
        <dbReference type="Rhea" id="RHEA-COMP:19085"/>
        <dbReference type="Rhea" id="RHEA-COMP:19087"/>
        <dbReference type="ChEBI" id="CHEBI:15378"/>
        <dbReference type="ChEBI" id="CHEBI:57856"/>
        <dbReference type="ChEBI" id="CHEBI:59789"/>
        <dbReference type="ChEBI" id="CHEBI:156461"/>
        <dbReference type="ChEBI" id="CHEBI:172880"/>
    </reaction>
    <physiologicalReaction direction="left-to-right" evidence="17">
        <dbReference type="Rhea" id="RHEA:78472"/>
    </physiologicalReaction>
</comment>
<evidence type="ECO:0000259" key="24">
    <source>
        <dbReference type="PROSITE" id="PS50020"/>
    </source>
</evidence>
<dbReference type="FunFam" id="3.40.50.150:FF:000066">
    <property type="entry name" value="Trimethylguanosine synthase 1"/>
    <property type="match status" value="1"/>
</dbReference>
<evidence type="ECO:0000256" key="1">
    <source>
        <dbReference type="ARBA" id="ARBA00004408"/>
    </source>
</evidence>
<evidence type="ECO:0000256" key="7">
    <source>
        <dbReference type="ARBA" id="ARBA00022603"/>
    </source>
</evidence>
<evidence type="ECO:0000256" key="11">
    <source>
        <dbReference type="ARBA" id="ARBA00023163"/>
    </source>
</evidence>
<dbReference type="PROSITE" id="PS50020">
    <property type="entry name" value="WW_DOMAIN_2"/>
    <property type="match status" value="1"/>
</dbReference>
<dbReference type="Pfam" id="PF00397">
    <property type="entry name" value="WW"/>
    <property type="match status" value="1"/>
</dbReference>
<keyword evidence="11" id="KW-0804">Transcription</keyword>
<evidence type="ECO:0000256" key="14">
    <source>
        <dbReference type="ARBA" id="ARBA00047418"/>
    </source>
</evidence>
<feature type="region of interest" description="Disordered" evidence="23">
    <location>
        <begin position="255"/>
        <end position="315"/>
    </location>
</feature>
<comment type="subcellular location">
    <subcellularLocation>
        <location evidence="2">Cytoplasm</location>
    </subcellularLocation>
    <subcellularLocation>
        <location evidence="1">Nucleus</location>
        <location evidence="1">Cajal body</location>
    </subcellularLocation>
    <subcellularLocation>
        <location evidence="3">Nucleus</location>
        <location evidence="3">Nucleolus</location>
    </subcellularLocation>
</comment>
<evidence type="ECO:0000256" key="5">
    <source>
        <dbReference type="ARBA" id="ARBA00022490"/>
    </source>
</evidence>
<dbReference type="GO" id="GO:0005730">
    <property type="term" value="C:nucleolus"/>
    <property type="evidence" value="ECO:0007669"/>
    <property type="project" value="UniProtKB-SubCell"/>
</dbReference>
<feature type="region of interest" description="Disordered" evidence="23">
    <location>
        <begin position="653"/>
        <end position="672"/>
    </location>
</feature>
<evidence type="ECO:0000313" key="25">
    <source>
        <dbReference type="EMBL" id="GAQ92044.1"/>
    </source>
</evidence>